<evidence type="ECO:0000259" key="11">
    <source>
        <dbReference type="PROSITE" id="PS50893"/>
    </source>
</evidence>
<dbReference type="PROSITE" id="PS50893">
    <property type="entry name" value="ABC_TRANSPORTER_2"/>
    <property type="match status" value="2"/>
</dbReference>
<keyword evidence="5" id="KW-0547">Nucleotide-binding</keyword>
<dbReference type="Pfam" id="PF01061">
    <property type="entry name" value="ABC2_membrane"/>
    <property type="match status" value="2"/>
</dbReference>
<evidence type="ECO:0000256" key="8">
    <source>
        <dbReference type="ARBA" id="ARBA00023136"/>
    </source>
</evidence>
<feature type="transmembrane region" description="Helical" evidence="10">
    <location>
        <begin position="771"/>
        <end position="791"/>
    </location>
</feature>
<feature type="domain" description="ABC transporter" evidence="11">
    <location>
        <begin position="860"/>
        <end position="1103"/>
    </location>
</feature>
<dbReference type="CDD" id="cd03233">
    <property type="entry name" value="ABCG_PDR_domain1"/>
    <property type="match status" value="1"/>
</dbReference>
<gene>
    <name evidence="12" type="ORF">CALVIDRAFT_602620</name>
</gene>
<evidence type="ECO:0000256" key="7">
    <source>
        <dbReference type="ARBA" id="ARBA00022989"/>
    </source>
</evidence>
<dbReference type="SUPFAM" id="SSF52540">
    <property type="entry name" value="P-loop containing nucleoside triphosphate hydrolases"/>
    <property type="match status" value="2"/>
</dbReference>
<dbReference type="SMART" id="SM00382">
    <property type="entry name" value="AAA"/>
    <property type="match status" value="2"/>
</dbReference>
<dbReference type="STRING" id="1330018.A0A167GU89"/>
<dbReference type="GO" id="GO:0005524">
    <property type="term" value="F:ATP binding"/>
    <property type="evidence" value="ECO:0007669"/>
    <property type="project" value="UniProtKB-KW"/>
</dbReference>
<feature type="domain" description="ABC transporter" evidence="11">
    <location>
        <begin position="139"/>
        <end position="394"/>
    </location>
</feature>
<reference evidence="12 13" key="1">
    <citation type="journal article" date="2016" name="Mol. Biol. Evol.">
        <title>Comparative Genomics of Early-Diverging Mushroom-Forming Fungi Provides Insights into the Origins of Lignocellulose Decay Capabilities.</title>
        <authorList>
            <person name="Nagy L.G."/>
            <person name="Riley R."/>
            <person name="Tritt A."/>
            <person name="Adam C."/>
            <person name="Daum C."/>
            <person name="Floudas D."/>
            <person name="Sun H."/>
            <person name="Yadav J.S."/>
            <person name="Pangilinan J."/>
            <person name="Larsson K.H."/>
            <person name="Matsuura K."/>
            <person name="Barry K."/>
            <person name="Labutti K."/>
            <person name="Kuo R."/>
            <person name="Ohm R.A."/>
            <person name="Bhattacharya S.S."/>
            <person name="Shirouzu T."/>
            <person name="Yoshinaga Y."/>
            <person name="Martin F.M."/>
            <person name="Grigoriev I.V."/>
            <person name="Hibbett D.S."/>
        </authorList>
    </citation>
    <scope>NUCLEOTIDE SEQUENCE [LARGE SCALE GENOMIC DNA]</scope>
    <source>
        <strain evidence="12 13">TUFC12733</strain>
    </source>
</reference>
<keyword evidence="7 10" id="KW-1133">Transmembrane helix</keyword>
<organism evidence="12 13">
    <name type="scientific">Calocera viscosa (strain TUFC12733)</name>
    <dbReference type="NCBI Taxonomy" id="1330018"/>
    <lineage>
        <taxon>Eukaryota</taxon>
        <taxon>Fungi</taxon>
        <taxon>Dikarya</taxon>
        <taxon>Basidiomycota</taxon>
        <taxon>Agaricomycotina</taxon>
        <taxon>Dacrymycetes</taxon>
        <taxon>Dacrymycetales</taxon>
        <taxon>Dacrymycetaceae</taxon>
        <taxon>Calocera</taxon>
    </lineage>
</organism>
<evidence type="ECO:0000256" key="2">
    <source>
        <dbReference type="ARBA" id="ARBA00006012"/>
    </source>
</evidence>
<dbReference type="Pfam" id="PF19055">
    <property type="entry name" value="ABC2_membrane_7"/>
    <property type="match status" value="1"/>
</dbReference>
<dbReference type="InterPro" id="IPR017871">
    <property type="entry name" value="ABC_transporter-like_CS"/>
</dbReference>
<keyword evidence="6" id="KW-0067">ATP-binding</keyword>
<evidence type="ECO:0000256" key="6">
    <source>
        <dbReference type="ARBA" id="ARBA00022840"/>
    </source>
</evidence>
<feature type="region of interest" description="Disordered" evidence="9">
    <location>
        <begin position="824"/>
        <end position="843"/>
    </location>
</feature>
<keyword evidence="3" id="KW-0813">Transport</keyword>
<evidence type="ECO:0000256" key="4">
    <source>
        <dbReference type="ARBA" id="ARBA00022692"/>
    </source>
</evidence>
<evidence type="ECO:0000256" key="3">
    <source>
        <dbReference type="ARBA" id="ARBA00022448"/>
    </source>
</evidence>
<feature type="transmembrane region" description="Helical" evidence="10">
    <location>
        <begin position="1318"/>
        <end position="1341"/>
    </location>
</feature>
<keyword evidence="4 10" id="KW-0812">Transmembrane</keyword>
<feature type="transmembrane region" description="Helical" evidence="10">
    <location>
        <begin position="557"/>
        <end position="579"/>
    </location>
</feature>
<evidence type="ECO:0000313" key="13">
    <source>
        <dbReference type="Proteomes" id="UP000076738"/>
    </source>
</evidence>
<proteinExistence type="inferred from homology"/>
<dbReference type="CDD" id="cd03232">
    <property type="entry name" value="ABCG_PDR_domain2"/>
    <property type="match status" value="1"/>
</dbReference>
<sequence length="1502" mass="167292">MASVTTLWGVQAIPGEILTGADNGPSERDEQPEAPVVSPGALPEEVHTLARQLSRAASHFHDTDTAYLNPFHENTTDARLDPNSDEFNADAWVRSVLALVSRDPERFPRRTAGVSFSNLKVHGFGSPTDYQKTVGNVWLSVFGTVKRWMGHGALRKIQILYDFEGVVQSGEMLIVLGRPGSGCSTFLQTISGRTAGFVVDPTSNLQYQGVSSHDMHKHFRGEVIYNAETDTHFPRLTVGETLAFAARARAPRNRLPGVTRDQYAMHMRDVIMAIFGLSHTVNTRVGNDFIRGVSGGERKRVSIAECILSGSPVQCWDNSTRGLDSANALEFIKTLKLGTHYAGTTALVAIYQCSQSAYDLFDKVIVLYEGREIYFGPCAAAKEFFTSRGWVCPPRQTTADFLTSLTNPAERVPRQGWEHRVPCTAAEFVRQWQESPERARLLRDIAAYEEMFPLGGDNYQKFRDSRKAAQAKRMSVKSPYTISVPMQIRLCLTRSFQRLRADMSNFYATTIGNFSMALIIGMWIFGGGHEVHDLTRGAGSVFYNLSEDTSSFYSRGALLFFAILMNAFSSALEILTLYAQRPIVEKHESLALYHPFAESIASMIMDLPSKLLVAVTFNITLYFMSNLRREPGPFFVFWIFSFVSTLCMSSIFRTIGAASRTLAQALAPAAIFILALVIYTGFTIPTSYMKPWFRWVNYLNPIGYAFESLMVNEFHNREFPCTAFVPAGPSYANATGLQRTCTVTGATPGSSSVNGDNYIGVSFNYVEAHKWRNLGIILAFWIVFTLVYLVASEQITSAKSKGEVLLFRRGRVPSHLKVSAVANDAEKGGSDVTRTPDASEGTAPNETEVIAAIQRQMAIFHWRDLCYDIKIKGKDRRLLEHVDGWVKPGTLTALMGASGAGKTTLLDVLASRVTMGVVSGEVFVDGRLRDQSFQRKTGYVQQQDLHLQTATVRESLIFSAQCRQPKSVPNVDKLEYVEAVIKLLEMEDYAEAIVGVPGEGLNVEQRKRLTIGVELAAKPDLLLFFDEPSSGLDSQTAWAMCKLMRKLANNGQAILCTIHQPSAILMQEFDRLLFLASGGRTVYFGDIGENCQNFIDYFVSNGAHPCPPEANPAEWMLEVIGAAPGHHSKIDWHETWRNSKEFADVHRELEYMETELPKATDAVLVKTGLAEFAMPIGAQLWYCLKRVWQQYWRTPSYIYSKIALCTLAALFVGFSFYRADNTIQGLQNQMFSIFMLLTIFGNLTQQIMPMFVGQRALYEARERPSKAYSWKAFLGAQLLVELPWQTLCAVLTFISWYYPIGLYRNAVPTGAVHERGALMFLLILAFYLFTSTFSHMIIAGVEIAEVGGMYGNLLFSLSLIFCGVLASPSALPRFWIFMYRVSPFTYLVSAMLSTGVASSEMICSSVELVQFNPPSGQTCATYMADYLVLAGGVLTNPNATSACEFCSVTNTNAFLGQIGVSFSTAWRNFGLMWAYIIFNIFGCITLYWLARVPKKRSESQKE</sequence>
<dbReference type="FunFam" id="3.40.50.300:FF:000881">
    <property type="entry name" value="ABC multidrug transporter A-1"/>
    <property type="match status" value="1"/>
</dbReference>
<dbReference type="Pfam" id="PF00005">
    <property type="entry name" value="ABC_tran"/>
    <property type="match status" value="2"/>
</dbReference>
<evidence type="ECO:0000313" key="12">
    <source>
        <dbReference type="EMBL" id="KZO90913.1"/>
    </source>
</evidence>
<dbReference type="InterPro" id="IPR010929">
    <property type="entry name" value="PDR_CDR_ABC"/>
</dbReference>
<dbReference type="Gene3D" id="3.40.50.300">
    <property type="entry name" value="P-loop containing nucleotide triphosphate hydrolases"/>
    <property type="match status" value="2"/>
</dbReference>
<dbReference type="Pfam" id="PF06422">
    <property type="entry name" value="PDR_CDR"/>
    <property type="match status" value="1"/>
</dbReference>
<dbReference type="InterPro" id="IPR043926">
    <property type="entry name" value="ABCG_dom"/>
</dbReference>
<feature type="transmembrane region" description="Helical" evidence="10">
    <location>
        <begin position="1353"/>
        <end position="1376"/>
    </location>
</feature>
<feature type="transmembrane region" description="Helical" evidence="10">
    <location>
        <begin position="1229"/>
        <end position="1252"/>
    </location>
</feature>
<feature type="transmembrane region" description="Helical" evidence="10">
    <location>
        <begin position="506"/>
        <end position="525"/>
    </location>
</feature>
<feature type="transmembrane region" description="Helical" evidence="10">
    <location>
        <begin position="635"/>
        <end position="655"/>
    </location>
</feature>
<keyword evidence="8 10" id="KW-0472">Membrane</keyword>
<dbReference type="FunFam" id="3.40.50.300:FF:000054">
    <property type="entry name" value="ABC multidrug transporter atrF"/>
    <property type="match status" value="1"/>
</dbReference>
<dbReference type="InterPro" id="IPR003439">
    <property type="entry name" value="ABC_transporter-like_ATP-bd"/>
</dbReference>
<dbReference type="InterPro" id="IPR027417">
    <property type="entry name" value="P-loop_NTPase"/>
</dbReference>
<feature type="region of interest" description="Disordered" evidence="9">
    <location>
        <begin position="16"/>
        <end position="39"/>
    </location>
</feature>
<dbReference type="OrthoDB" id="245989at2759"/>
<dbReference type="Pfam" id="PF14510">
    <property type="entry name" value="ABC_trans_N"/>
    <property type="match status" value="1"/>
</dbReference>
<dbReference type="InterPro" id="IPR029481">
    <property type="entry name" value="ABC_trans_N"/>
</dbReference>
<dbReference type="PROSITE" id="PS00211">
    <property type="entry name" value="ABC_TRANSPORTER_1"/>
    <property type="match status" value="1"/>
</dbReference>
<dbReference type="InterPro" id="IPR034003">
    <property type="entry name" value="ABCG_PDR_2"/>
</dbReference>
<feature type="transmembrane region" description="Helical" evidence="10">
    <location>
        <begin position="1198"/>
        <end position="1217"/>
    </location>
</feature>
<comment type="subcellular location">
    <subcellularLocation>
        <location evidence="1">Membrane</location>
        <topology evidence="1">Multi-pass membrane protein</topology>
    </subcellularLocation>
</comment>
<feature type="transmembrane region" description="Helical" evidence="10">
    <location>
        <begin position="662"/>
        <end position="682"/>
    </location>
</feature>
<comment type="similarity">
    <text evidence="2">Belongs to the ABC transporter superfamily. ABCG family. PDR (TC 3.A.1.205) subfamily.</text>
</comment>
<accession>A0A167GU89</accession>
<protein>
    <recommendedName>
        <fullName evidence="11">ABC transporter domain-containing protein</fullName>
    </recommendedName>
</protein>
<dbReference type="InterPro" id="IPR003593">
    <property type="entry name" value="AAA+_ATPase"/>
</dbReference>
<feature type="transmembrane region" description="Helical" evidence="10">
    <location>
        <begin position="1273"/>
        <end position="1298"/>
    </location>
</feature>
<dbReference type="PANTHER" id="PTHR19241">
    <property type="entry name" value="ATP-BINDING CASSETTE TRANSPORTER"/>
    <property type="match status" value="1"/>
</dbReference>
<dbReference type="EMBL" id="KV417332">
    <property type="protein sequence ID" value="KZO90913.1"/>
    <property type="molecule type" value="Genomic_DNA"/>
</dbReference>
<feature type="transmembrane region" description="Helical" evidence="10">
    <location>
        <begin position="1472"/>
        <end position="1490"/>
    </location>
</feature>
<dbReference type="GO" id="GO:0016020">
    <property type="term" value="C:membrane"/>
    <property type="evidence" value="ECO:0007669"/>
    <property type="project" value="UniProtKB-SubCell"/>
</dbReference>
<name>A0A167GU89_CALVF</name>
<dbReference type="InterPro" id="IPR013525">
    <property type="entry name" value="ABC2_TM"/>
</dbReference>
<dbReference type="Proteomes" id="UP000076738">
    <property type="component" value="Unassembled WGS sequence"/>
</dbReference>
<feature type="transmembrane region" description="Helical" evidence="10">
    <location>
        <begin position="600"/>
        <end position="623"/>
    </location>
</feature>
<evidence type="ECO:0000256" key="10">
    <source>
        <dbReference type="SAM" id="Phobius"/>
    </source>
</evidence>
<evidence type="ECO:0000256" key="5">
    <source>
        <dbReference type="ARBA" id="ARBA00022741"/>
    </source>
</evidence>
<dbReference type="GO" id="GO:0016887">
    <property type="term" value="F:ATP hydrolysis activity"/>
    <property type="evidence" value="ECO:0007669"/>
    <property type="project" value="InterPro"/>
</dbReference>
<evidence type="ECO:0000256" key="1">
    <source>
        <dbReference type="ARBA" id="ARBA00004141"/>
    </source>
</evidence>
<dbReference type="GO" id="GO:0140359">
    <property type="term" value="F:ABC-type transporter activity"/>
    <property type="evidence" value="ECO:0007669"/>
    <property type="project" value="InterPro"/>
</dbReference>
<evidence type="ECO:0000256" key="9">
    <source>
        <dbReference type="SAM" id="MobiDB-lite"/>
    </source>
</evidence>
<keyword evidence="13" id="KW-1185">Reference proteome</keyword>
<dbReference type="InterPro" id="IPR034001">
    <property type="entry name" value="ABCG_PDR_1"/>
</dbReference>